<sequence>MTDLKWVVDEALLSGCKEGATNCILNALALSEQETIGQYQYACNALKKLYADEPEKAEVFSKLINAVTEDEGNHAASFMKAAAIVAGYKPAAPDEYNKAVKGNGNESV</sequence>
<evidence type="ECO:0000313" key="1">
    <source>
        <dbReference type="EMBL" id="DAF46391.1"/>
    </source>
</evidence>
<accession>A0A8S5S6U0</accession>
<evidence type="ECO:0008006" key="2">
    <source>
        <dbReference type="Google" id="ProtNLM"/>
    </source>
</evidence>
<protein>
    <recommendedName>
        <fullName evidence="2">Rubrerythrin</fullName>
    </recommendedName>
</protein>
<reference evidence="1" key="1">
    <citation type="journal article" date="2021" name="Proc. Natl. Acad. Sci. U.S.A.">
        <title>A Catalog of Tens of Thousands of Viruses from Human Metagenomes Reveals Hidden Associations with Chronic Diseases.</title>
        <authorList>
            <person name="Tisza M.J."/>
            <person name="Buck C.B."/>
        </authorList>
    </citation>
    <scope>NUCLEOTIDE SEQUENCE</scope>
    <source>
        <strain evidence="1">CtsUe5</strain>
    </source>
</reference>
<proteinExistence type="predicted"/>
<name>A0A8S5S6U0_9CAUD</name>
<dbReference type="EMBL" id="BK032536">
    <property type="protein sequence ID" value="DAF46391.1"/>
    <property type="molecule type" value="Genomic_DNA"/>
</dbReference>
<organism evidence="1">
    <name type="scientific">Podoviridae sp. ctsUe5</name>
    <dbReference type="NCBI Taxonomy" id="2827750"/>
    <lineage>
        <taxon>Viruses</taxon>
        <taxon>Duplodnaviria</taxon>
        <taxon>Heunggongvirae</taxon>
        <taxon>Uroviricota</taxon>
        <taxon>Caudoviricetes</taxon>
    </lineage>
</organism>